<feature type="non-terminal residue" evidence="1">
    <location>
        <position position="1"/>
    </location>
</feature>
<dbReference type="EMBL" id="JANPWB010000009">
    <property type="protein sequence ID" value="KAJ1157282.1"/>
    <property type="molecule type" value="Genomic_DNA"/>
</dbReference>
<dbReference type="Proteomes" id="UP001066276">
    <property type="component" value="Chromosome 5"/>
</dbReference>
<reference evidence="1" key="1">
    <citation type="journal article" date="2022" name="bioRxiv">
        <title>Sequencing and chromosome-scale assembly of the giantPleurodeles waltlgenome.</title>
        <authorList>
            <person name="Brown T."/>
            <person name="Elewa A."/>
            <person name="Iarovenko S."/>
            <person name="Subramanian E."/>
            <person name="Araus A.J."/>
            <person name="Petzold A."/>
            <person name="Susuki M."/>
            <person name="Suzuki K.-i.T."/>
            <person name="Hayashi T."/>
            <person name="Toyoda A."/>
            <person name="Oliveira C."/>
            <person name="Osipova E."/>
            <person name="Leigh N.D."/>
            <person name="Simon A."/>
            <person name="Yun M.H."/>
        </authorList>
    </citation>
    <scope>NUCLEOTIDE SEQUENCE</scope>
    <source>
        <strain evidence="1">20211129_DDA</strain>
        <tissue evidence="1">Liver</tissue>
    </source>
</reference>
<accession>A0AAV7S003</accession>
<evidence type="ECO:0008006" key="3">
    <source>
        <dbReference type="Google" id="ProtNLM"/>
    </source>
</evidence>
<sequence length="91" mass="9976">VQVLSALHFLATGSFQVTVGMGAGFSQPMFSQVLTRFLNSFVQHLQSYVRFPQSAELPAIKSDFYAFANIPHVIGAIDGTHIPIIPQRVSE</sequence>
<protein>
    <recommendedName>
        <fullName evidence="3">DDE Tnp4 domain-containing protein</fullName>
    </recommendedName>
</protein>
<keyword evidence="2" id="KW-1185">Reference proteome</keyword>
<evidence type="ECO:0000313" key="2">
    <source>
        <dbReference type="Proteomes" id="UP001066276"/>
    </source>
</evidence>
<organism evidence="1 2">
    <name type="scientific">Pleurodeles waltl</name>
    <name type="common">Iberian ribbed newt</name>
    <dbReference type="NCBI Taxonomy" id="8319"/>
    <lineage>
        <taxon>Eukaryota</taxon>
        <taxon>Metazoa</taxon>
        <taxon>Chordata</taxon>
        <taxon>Craniata</taxon>
        <taxon>Vertebrata</taxon>
        <taxon>Euteleostomi</taxon>
        <taxon>Amphibia</taxon>
        <taxon>Batrachia</taxon>
        <taxon>Caudata</taxon>
        <taxon>Salamandroidea</taxon>
        <taxon>Salamandridae</taxon>
        <taxon>Pleurodelinae</taxon>
        <taxon>Pleurodeles</taxon>
    </lineage>
</organism>
<comment type="caution">
    <text evidence="1">The sequence shown here is derived from an EMBL/GenBank/DDBJ whole genome shotgun (WGS) entry which is preliminary data.</text>
</comment>
<name>A0AAV7S003_PLEWA</name>
<feature type="non-terminal residue" evidence="1">
    <location>
        <position position="91"/>
    </location>
</feature>
<gene>
    <name evidence="1" type="ORF">NDU88_009997</name>
</gene>
<proteinExistence type="predicted"/>
<evidence type="ECO:0000313" key="1">
    <source>
        <dbReference type="EMBL" id="KAJ1157282.1"/>
    </source>
</evidence>
<dbReference type="AlphaFoldDB" id="A0AAV7S003"/>